<dbReference type="Gene3D" id="1.25.40.10">
    <property type="entry name" value="Tetratricopeptide repeat domain"/>
    <property type="match status" value="1"/>
</dbReference>
<dbReference type="PATRIC" id="fig|269796.9.peg.2020"/>
<proteinExistence type="predicted"/>
<keyword evidence="3" id="KW-1185">Reference proteome</keyword>
<reference evidence="2 3" key="1">
    <citation type="journal article" date="2011" name="Stand. Genomic Sci.">
        <title>Complete genome sequence of Rhodospirillum rubrum type strain (S1).</title>
        <authorList>
            <person name="Munk A.C."/>
            <person name="Copeland A."/>
            <person name="Lucas S."/>
            <person name="Lapidus A."/>
            <person name="Del Rio T.G."/>
            <person name="Barry K."/>
            <person name="Detter J.C."/>
            <person name="Hammon N."/>
            <person name="Israni S."/>
            <person name="Pitluck S."/>
            <person name="Brettin T."/>
            <person name="Bruce D."/>
            <person name="Han C."/>
            <person name="Tapia R."/>
            <person name="Gilna P."/>
            <person name="Schmutz J."/>
            <person name="Larimer F."/>
            <person name="Land M."/>
            <person name="Kyrpides N.C."/>
            <person name="Mavromatis K."/>
            <person name="Richardson P."/>
            <person name="Rohde M."/>
            <person name="Goker M."/>
            <person name="Klenk H.P."/>
            <person name="Zhang Y."/>
            <person name="Roberts G.P."/>
            <person name="Reslewic S."/>
            <person name="Schwartz D.C."/>
        </authorList>
    </citation>
    <scope>NUCLEOTIDE SEQUENCE [LARGE SCALE GENOMIC DNA]</scope>
    <source>
        <strain evidence="3">ATCC 11170 / ATH 1.1.1 / DSM 467 / LMG 4362 / NCIMB 8255 / S1</strain>
    </source>
</reference>
<sequence>MPEGATMARPDGGHKGPAMTNPDPSQPIPVPGDGRDRDIRQASKIAPPQPAPACRESLALAGRADRVIAHQSPVFFAARQAHGDPTRVPLFLVGPATPLAKRVQAILTAHSRIHGAPPLDLIPGVVETLEAWDHDAGRARVFPESLDGLSATDSLKVAGWLLTRILQEDPMADHVLDGRGLNAALVGLVHLLFPKAPLIFCRDALDEAGEGGTLGAEAGLLAQTQNRLIDHWATALPGRIIEISREAFLADAGAVTRLLLDRLELPLEDRVLQAITAPPGERLFLTPGAGVSAAVVHIRAGRLGRAEDVLRGVLKRVPEHPAAVHLLGVVMHRRGDRLLAARLMRQSLALAGTPMRDWEHNLAVVERALAATPPPSASPLDAAGKAPGEDGEDL</sequence>
<dbReference type="eggNOG" id="COG0457">
    <property type="taxonomic scope" value="Bacteria"/>
</dbReference>
<evidence type="ECO:0000256" key="1">
    <source>
        <dbReference type="SAM" id="MobiDB-lite"/>
    </source>
</evidence>
<dbReference type="STRING" id="269796.Rru_A1937"/>
<evidence type="ECO:0008006" key="4">
    <source>
        <dbReference type="Google" id="ProtNLM"/>
    </source>
</evidence>
<feature type="region of interest" description="Disordered" evidence="1">
    <location>
        <begin position="1"/>
        <end position="53"/>
    </location>
</feature>
<accession>Q2RT08</accession>
<dbReference type="SUPFAM" id="SSF48452">
    <property type="entry name" value="TPR-like"/>
    <property type="match status" value="1"/>
</dbReference>
<dbReference type="EMBL" id="CP000230">
    <property type="protein sequence ID" value="ABC22737.1"/>
    <property type="molecule type" value="Genomic_DNA"/>
</dbReference>
<name>Q2RT08_RHORT</name>
<dbReference type="InterPro" id="IPR027417">
    <property type="entry name" value="P-loop_NTPase"/>
</dbReference>
<evidence type="ECO:0000313" key="3">
    <source>
        <dbReference type="Proteomes" id="UP000001929"/>
    </source>
</evidence>
<dbReference type="InterPro" id="IPR011990">
    <property type="entry name" value="TPR-like_helical_dom_sf"/>
</dbReference>
<dbReference type="EnsemblBacteria" id="ABC22737">
    <property type="protein sequence ID" value="ABC22737"/>
    <property type="gene ID" value="Rru_A1937"/>
</dbReference>
<organism evidence="2 3">
    <name type="scientific">Rhodospirillum rubrum (strain ATCC 11170 / ATH 1.1.1 / DSM 467 / LMG 4362 / NCIMB 8255 / S1)</name>
    <dbReference type="NCBI Taxonomy" id="269796"/>
    <lineage>
        <taxon>Bacteria</taxon>
        <taxon>Pseudomonadati</taxon>
        <taxon>Pseudomonadota</taxon>
        <taxon>Alphaproteobacteria</taxon>
        <taxon>Rhodospirillales</taxon>
        <taxon>Rhodospirillaceae</taxon>
        <taxon>Rhodospirillum</taxon>
    </lineage>
</organism>
<evidence type="ECO:0000313" key="2">
    <source>
        <dbReference type="EMBL" id="ABC22737.1"/>
    </source>
</evidence>
<dbReference type="Pfam" id="PF13469">
    <property type="entry name" value="Sulfotransfer_3"/>
    <property type="match status" value="1"/>
</dbReference>
<feature type="region of interest" description="Disordered" evidence="1">
    <location>
        <begin position="371"/>
        <end position="394"/>
    </location>
</feature>
<gene>
    <name evidence="2" type="ordered locus">Rru_A1937</name>
</gene>
<dbReference type="Proteomes" id="UP000001929">
    <property type="component" value="Chromosome"/>
</dbReference>
<dbReference type="HOGENOM" id="CLU_699956_0_0_5"/>
<dbReference type="AlphaFoldDB" id="Q2RT08"/>
<dbReference type="Gene3D" id="3.40.50.300">
    <property type="entry name" value="P-loop containing nucleotide triphosphate hydrolases"/>
    <property type="match status" value="1"/>
</dbReference>
<dbReference type="KEGG" id="rru:Rru_A1937"/>
<protein>
    <recommendedName>
        <fullName evidence="4">Tetratricopeptide repeat protein</fullName>
    </recommendedName>
</protein>